<evidence type="ECO:0000259" key="1">
    <source>
        <dbReference type="Pfam" id="PF26482"/>
    </source>
</evidence>
<dbReference type="InterPro" id="IPR011055">
    <property type="entry name" value="Dup_hybrid_motif"/>
</dbReference>
<keyword evidence="4" id="KW-1185">Reference proteome</keyword>
<dbReference type="RefSeq" id="WP_089864212.1">
    <property type="nucleotide sequence ID" value="NZ_FOTC01000001.1"/>
</dbReference>
<evidence type="ECO:0008006" key="5">
    <source>
        <dbReference type="Google" id="ProtNLM"/>
    </source>
</evidence>
<evidence type="ECO:0000313" key="4">
    <source>
        <dbReference type="Proteomes" id="UP000199607"/>
    </source>
</evidence>
<accession>A0A1I4AQ00</accession>
<dbReference type="InterPro" id="IPR058468">
    <property type="entry name" value="DUF8155_N"/>
</dbReference>
<dbReference type="Pfam" id="PF26483">
    <property type="entry name" value="DUF8155_C"/>
    <property type="match status" value="1"/>
</dbReference>
<protein>
    <recommendedName>
        <fullName evidence="5">Peptidase family M23</fullName>
    </recommendedName>
</protein>
<feature type="domain" description="DUF8155" evidence="2">
    <location>
        <begin position="144"/>
        <end position="271"/>
    </location>
</feature>
<dbReference type="Pfam" id="PF26482">
    <property type="entry name" value="DUF8155"/>
    <property type="match status" value="1"/>
</dbReference>
<name>A0A1I4AQ00_9EURY</name>
<proteinExistence type="predicted"/>
<evidence type="ECO:0000313" key="3">
    <source>
        <dbReference type="EMBL" id="SFK58602.1"/>
    </source>
</evidence>
<organism evidence="3 4">
    <name type="scientific">Halogranum rubrum</name>
    <dbReference type="NCBI Taxonomy" id="553466"/>
    <lineage>
        <taxon>Archaea</taxon>
        <taxon>Methanobacteriati</taxon>
        <taxon>Methanobacteriota</taxon>
        <taxon>Stenosarchaea group</taxon>
        <taxon>Halobacteria</taxon>
        <taxon>Halobacteriales</taxon>
        <taxon>Haloferacaceae</taxon>
    </lineage>
</organism>
<reference evidence="4" key="1">
    <citation type="submission" date="2016-10" db="EMBL/GenBank/DDBJ databases">
        <authorList>
            <person name="Varghese N."/>
            <person name="Submissions S."/>
        </authorList>
    </citation>
    <scope>NUCLEOTIDE SEQUENCE [LARGE SCALE GENOMIC DNA]</scope>
    <source>
        <strain evidence="4">CGMCC 1.7738</strain>
    </source>
</reference>
<dbReference type="AlphaFoldDB" id="A0A1I4AQ00"/>
<evidence type="ECO:0000259" key="2">
    <source>
        <dbReference type="Pfam" id="PF26483"/>
    </source>
</evidence>
<dbReference type="Proteomes" id="UP000199607">
    <property type="component" value="Unassembled WGS sequence"/>
</dbReference>
<sequence>MAVTLSEDVLRRYRRFSLYNSPYPAHDHGCAIDLYPETNDGLSPVAGEVVATKTVRCPDQPYAVDHDHLIVIDCDEYVARILHVDPTVEPGDIVTVGDSLGEMVRSGFFGQWVDNHVHLGFREQGQNYLRAGGSLPVDVAVAVEPLDWDGSGEVVAVGETYAVLDAPTHPAPGECFAGIAADSGAVLDGGLTHYTGGGILTPTQGPVSFLGTPVGVADGRDVTWNDVELRANGQRIVGLSLFAAQDAAFGAKLVAFDHEFTVGDDVELTVRPTDDPIRLG</sequence>
<gene>
    <name evidence="3" type="ORF">SAMN04487950_0035</name>
</gene>
<dbReference type="InterPro" id="IPR058817">
    <property type="entry name" value="DUF8155_C"/>
</dbReference>
<feature type="domain" description="DUF8155" evidence="1">
    <location>
        <begin position="4"/>
        <end position="139"/>
    </location>
</feature>
<dbReference type="EMBL" id="FOTC01000001">
    <property type="protein sequence ID" value="SFK58602.1"/>
    <property type="molecule type" value="Genomic_DNA"/>
</dbReference>
<dbReference type="Gene3D" id="2.70.70.10">
    <property type="entry name" value="Glucose Permease (Domain IIA)"/>
    <property type="match status" value="1"/>
</dbReference>